<gene>
    <name evidence="2" type="ORF">DK846_02090</name>
</gene>
<evidence type="ECO:0000259" key="1">
    <source>
        <dbReference type="Pfam" id="PF13546"/>
    </source>
</evidence>
<sequence length="322" mass="36812">MVKSDCHEPFDRNIYISNIFRCVDFYSIRGSLTAKEIESCAANPKSFLERCGYAPLFTNKTKSVFHHAVSYISGFLTLLCGSYMSRIFENIPESGTSRDFSHFISSSPWSPEKVMKLTRTNIIHHLEPNGAVIFDETGQQKYGSDSVGTSHQYLGTLGHTCTAQVVVFASYCVDNVSNLIDYRLFLPESWVHNHFKSLKAEIPLDRIEHKTKSELALEMLNSFISEKIPFSYVQTDGLYGNDSNFISGLYQRKVSFICDILSDTLVYITEPIQIIPERQGNRGRFPSKPKVLNNFPIQVRWLAEIQQSWVRYLSDLQIEKNN</sequence>
<dbReference type="InterPro" id="IPR039365">
    <property type="entry name" value="IS701-like"/>
</dbReference>
<protein>
    <recommendedName>
        <fullName evidence="1">Transposase IS701-like DDE domain-containing protein</fullName>
    </recommendedName>
</protein>
<accession>A0A2V2NCA0</accession>
<dbReference type="RefSeq" id="WP_109967256.1">
    <property type="nucleotide sequence ID" value="NZ_CP176093.1"/>
</dbReference>
<dbReference type="GeneID" id="97549322"/>
<dbReference type="EMBL" id="QGMY01000002">
    <property type="protein sequence ID" value="PWR73977.1"/>
    <property type="molecule type" value="Genomic_DNA"/>
</dbReference>
<comment type="caution">
    <text evidence="2">The sequence shown here is derived from an EMBL/GenBank/DDBJ whole genome shotgun (WGS) entry which is preliminary data.</text>
</comment>
<dbReference type="Pfam" id="PF13546">
    <property type="entry name" value="DDE_5"/>
    <property type="match status" value="1"/>
</dbReference>
<dbReference type="PANTHER" id="PTHR33627">
    <property type="entry name" value="TRANSPOSASE"/>
    <property type="match status" value="1"/>
</dbReference>
<keyword evidence="3" id="KW-1185">Reference proteome</keyword>
<evidence type="ECO:0000313" key="2">
    <source>
        <dbReference type="EMBL" id="PWR73977.1"/>
    </source>
</evidence>
<reference evidence="2 3" key="1">
    <citation type="submission" date="2018-05" db="EMBL/GenBank/DDBJ databases">
        <title>Draft genome of Methanospirillum lacunae Ki8-1.</title>
        <authorList>
            <person name="Dueholm M.S."/>
            <person name="Nielsen P.H."/>
            <person name="Bakmann L.F."/>
            <person name="Otzen D.E."/>
        </authorList>
    </citation>
    <scope>NUCLEOTIDE SEQUENCE [LARGE SCALE GENOMIC DNA]</scope>
    <source>
        <strain evidence="2 3">Ki8-1</strain>
    </source>
</reference>
<organism evidence="2 3">
    <name type="scientific">Methanospirillum lacunae</name>
    <dbReference type="NCBI Taxonomy" id="668570"/>
    <lineage>
        <taxon>Archaea</taxon>
        <taxon>Methanobacteriati</taxon>
        <taxon>Methanobacteriota</taxon>
        <taxon>Stenosarchaea group</taxon>
        <taxon>Methanomicrobia</taxon>
        <taxon>Methanomicrobiales</taxon>
        <taxon>Methanospirillaceae</taxon>
        <taxon>Methanospirillum</taxon>
    </lineage>
</organism>
<dbReference type="InterPro" id="IPR038721">
    <property type="entry name" value="IS701-like_DDE_dom"/>
</dbReference>
<evidence type="ECO:0000313" key="3">
    <source>
        <dbReference type="Proteomes" id="UP000245657"/>
    </source>
</evidence>
<feature type="domain" description="Transposase IS701-like DDE" evidence="1">
    <location>
        <begin position="57"/>
        <end position="303"/>
    </location>
</feature>
<name>A0A2V2NCA0_9EURY</name>
<dbReference type="Proteomes" id="UP000245657">
    <property type="component" value="Unassembled WGS sequence"/>
</dbReference>
<dbReference type="PANTHER" id="PTHR33627:SF1">
    <property type="entry name" value="TRANSPOSASE"/>
    <property type="match status" value="1"/>
</dbReference>
<dbReference type="AlphaFoldDB" id="A0A2V2NCA0"/>
<proteinExistence type="predicted"/>